<dbReference type="InterPro" id="IPR000719">
    <property type="entry name" value="Prot_kinase_dom"/>
</dbReference>
<dbReference type="Pfam" id="PF00069">
    <property type="entry name" value="Pkinase"/>
    <property type="match status" value="1"/>
</dbReference>
<dbReference type="InterPro" id="IPR017441">
    <property type="entry name" value="Protein_kinase_ATP_BS"/>
</dbReference>
<name>A0A814KT14_9BILA</name>
<dbReference type="EMBL" id="CAJNOT010000680">
    <property type="protein sequence ID" value="CAF1053973.1"/>
    <property type="molecule type" value="Genomic_DNA"/>
</dbReference>
<dbReference type="Gene3D" id="3.30.200.20">
    <property type="entry name" value="Phosphorylase Kinase, domain 1"/>
    <property type="match status" value="1"/>
</dbReference>
<dbReference type="InterPro" id="IPR011009">
    <property type="entry name" value="Kinase-like_dom_sf"/>
</dbReference>
<evidence type="ECO:0000259" key="7">
    <source>
        <dbReference type="PROSITE" id="PS50011"/>
    </source>
</evidence>
<dbReference type="GO" id="GO:0005524">
    <property type="term" value="F:ATP binding"/>
    <property type="evidence" value="ECO:0007669"/>
    <property type="project" value="UniProtKB-UniRule"/>
</dbReference>
<dbReference type="SUPFAM" id="SSF56112">
    <property type="entry name" value="Protein kinase-like (PK-like)"/>
    <property type="match status" value="1"/>
</dbReference>
<dbReference type="GO" id="GO:0005634">
    <property type="term" value="C:nucleus"/>
    <property type="evidence" value="ECO:0007669"/>
    <property type="project" value="TreeGrafter"/>
</dbReference>
<keyword evidence="2 5" id="KW-0547">Nucleotide-binding</keyword>
<dbReference type="InterPro" id="IPR050339">
    <property type="entry name" value="CC_SR_Kinase"/>
</dbReference>
<keyword evidence="4 5" id="KW-0067">ATP-binding</keyword>
<dbReference type="Proteomes" id="UP000663864">
    <property type="component" value="Unassembled WGS sequence"/>
</dbReference>
<evidence type="ECO:0000256" key="1">
    <source>
        <dbReference type="ARBA" id="ARBA00022679"/>
    </source>
</evidence>
<gene>
    <name evidence="8" type="ORF">ZHD862_LOCUS15205</name>
</gene>
<proteinExistence type="predicted"/>
<dbReference type="GO" id="GO:0004694">
    <property type="term" value="F:eukaryotic translation initiation factor 2alpha kinase activity"/>
    <property type="evidence" value="ECO:0007669"/>
    <property type="project" value="TreeGrafter"/>
</dbReference>
<dbReference type="GO" id="GO:0005737">
    <property type="term" value="C:cytoplasm"/>
    <property type="evidence" value="ECO:0007669"/>
    <property type="project" value="TreeGrafter"/>
</dbReference>
<protein>
    <recommendedName>
        <fullName evidence="7">Protein kinase domain-containing protein</fullName>
    </recommendedName>
</protein>
<dbReference type="PROSITE" id="PS50011">
    <property type="entry name" value="PROTEIN_KINASE_DOM"/>
    <property type="match status" value="1"/>
</dbReference>
<evidence type="ECO:0000256" key="3">
    <source>
        <dbReference type="ARBA" id="ARBA00022777"/>
    </source>
</evidence>
<sequence length="250" mass="28425">MATNTTSSNYRSPFHEEYKDHTLLGKGGYGVVFGAIEKDSDCPVAIKRVKLKEGTNQDKVLRELRVLSQLNHPHVLRYHNRWKEPLEYHKNWDEILAKNGNSTSSLFTKDKKQSTTNSHSNHTNYSTQFSSSLNDSAYDIISSLSIQEQNESAQSTPSSSSFSIYTPSTNDCSDNEHVACKNEDKSIASSSQNSSVYLFIATSRCKPESLRHRLLPKNCSIKKINRIDALHIFYQIIEGVKYLHDEKHLH</sequence>
<evidence type="ECO:0000256" key="2">
    <source>
        <dbReference type="ARBA" id="ARBA00022741"/>
    </source>
</evidence>
<evidence type="ECO:0000256" key="4">
    <source>
        <dbReference type="ARBA" id="ARBA00022840"/>
    </source>
</evidence>
<dbReference type="PANTHER" id="PTHR11042:SF91">
    <property type="entry name" value="EUKARYOTIC TRANSLATION INITIATION FACTOR 2-ALPHA KINASE"/>
    <property type="match status" value="1"/>
</dbReference>
<evidence type="ECO:0000313" key="9">
    <source>
        <dbReference type="Proteomes" id="UP000663864"/>
    </source>
</evidence>
<evidence type="ECO:0000256" key="5">
    <source>
        <dbReference type="PROSITE-ProRule" id="PRU10141"/>
    </source>
</evidence>
<keyword evidence="1" id="KW-0808">Transferase</keyword>
<dbReference type="AlphaFoldDB" id="A0A814KT14"/>
<reference evidence="8" key="1">
    <citation type="submission" date="2021-02" db="EMBL/GenBank/DDBJ databases">
        <authorList>
            <person name="Nowell W R."/>
        </authorList>
    </citation>
    <scope>NUCLEOTIDE SEQUENCE</scope>
</reference>
<feature type="domain" description="Protein kinase" evidence="7">
    <location>
        <begin position="18"/>
        <end position="250"/>
    </location>
</feature>
<evidence type="ECO:0000256" key="6">
    <source>
        <dbReference type="SAM" id="MobiDB-lite"/>
    </source>
</evidence>
<evidence type="ECO:0000313" key="8">
    <source>
        <dbReference type="EMBL" id="CAF1053973.1"/>
    </source>
</evidence>
<accession>A0A814KT14</accession>
<keyword evidence="3" id="KW-0418">Kinase</keyword>
<feature type="compositionally biased region" description="Polar residues" evidence="6">
    <location>
        <begin position="114"/>
        <end position="128"/>
    </location>
</feature>
<dbReference type="PROSITE" id="PS00107">
    <property type="entry name" value="PROTEIN_KINASE_ATP"/>
    <property type="match status" value="1"/>
</dbReference>
<feature type="region of interest" description="Disordered" evidence="6">
    <location>
        <begin position="103"/>
        <end position="128"/>
    </location>
</feature>
<dbReference type="PANTHER" id="PTHR11042">
    <property type="entry name" value="EUKARYOTIC TRANSLATION INITIATION FACTOR 2-ALPHA KINASE EIF2-ALPHA KINASE -RELATED"/>
    <property type="match status" value="1"/>
</dbReference>
<feature type="binding site" evidence="5">
    <location>
        <position position="47"/>
    </location>
    <ligand>
        <name>ATP</name>
        <dbReference type="ChEBI" id="CHEBI:30616"/>
    </ligand>
</feature>
<organism evidence="8 9">
    <name type="scientific">Rotaria sordida</name>
    <dbReference type="NCBI Taxonomy" id="392033"/>
    <lineage>
        <taxon>Eukaryota</taxon>
        <taxon>Metazoa</taxon>
        <taxon>Spiralia</taxon>
        <taxon>Gnathifera</taxon>
        <taxon>Rotifera</taxon>
        <taxon>Eurotatoria</taxon>
        <taxon>Bdelloidea</taxon>
        <taxon>Philodinida</taxon>
        <taxon>Philodinidae</taxon>
        <taxon>Rotaria</taxon>
    </lineage>
</organism>
<comment type="caution">
    <text evidence="8">The sequence shown here is derived from an EMBL/GenBank/DDBJ whole genome shotgun (WGS) entry which is preliminary data.</text>
</comment>